<dbReference type="PANTHER" id="PTHR43213:SF5">
    <property type="entry name" value="BIFUNCTIONAL DTTP_UTP PYROPHOSPHATASE_METHYLTRANSFERASE PROTEIN-RELATED"/>
    <property type="match status" value="1"/>
</dbReference>
<protein>
    <recommendedName>
        <fullName evidence="4">Maf-like protein</fullName>
    </recommendedName>
</protein>
<dbReference type="AlphaFoldDB" id="A0A381Y3J1"/>
<dbReference type="SUPFAM" id="SSF52972">
    <property type="entry name" value="ITPase-like"/>
    <property type="match status" value="1"/>
</dbReference>
<sequence>MNIIPRKVILGSSSIYRTTLLSKYLPDFISISPNIDESERPKEPAKDLSLRLALEKATKIASNRPKDIVIGSDQVASFENVNIGKPMDRSTAYNQMIQFSGKNVSFYTGAVIIIKELETVLSHVDKTIIKFKTFEKKELEDYLNSENRFNTTAGVRNESFPFQNLVDKIVTEDKEAIIGLPMIWLVKQIKKLQS</sequence>
<organism evidence="3">
    <name type="scientific">marine metagenome</name>
    <dbReference type="NCBI Taxonomy" id="408172"/>
    <lineage>
        <taxon>unclassified sequences</taxon>
        <taxon>metagenomes</taxon>
        <taxon>ecological metagenomes</taxon>
    </lineage>
</organism>
<dbReference type="HAMAP" id="MF_00528">
    <property type="entry name" value="Maf"/>
    <property type="match status" value="1"/>
</dbReference>
<dbReference type="InterPro" id="IPR029001">
    <property type="entry name" value="ITPase-like_fam"/>
</dbReference>
<keyword evidence="2" id="KW-0378">Hydrolase</keyword>
<dbReference type="EMBL" id="UINC01017281">
    <property type="protein sequence ID" value="SVA71440.1"/>
    <property type="molecule type" value="Genomic_DNA"/>
</dbReference>
<dbReference type="GO" id="GO:0047429">
    <property type="term" value="F:nucleoside triphosphate diphosphatase activity"/>
    <property type="evidence" value="ECO:0007669"/>
    <property type="project" value="InterPro"/>
</dbReference>
<dbReference type="Pfam" id="PF02545">
    <property type="entry name" value="Maf"/>
    <property type="match status" value="1"/>
</dbReference>
<proteinExistence type="inferred from homology"/>
<reference evidence="3" key="1">
    <citation type="submission" date="2018-05" db="EMBL/GenBank/DDBJ databases">
        <authorList>
            <person name="Lanie J.A."/>
            <person name="Ng W.-L."/>
            <person name="Kazmierczak K.M."/>
            <person name="Andrzejewski T.M."/>
            <person name="Davidsen T.M."/>
            <person name="Wayne K.J."/>
            <person name="Tettelin H."/>
            <person name="Glass J.I."/>
            <person name="Rusch D."/>
            <person name="Podicherti R."/>
            <person name="Tsui H.-C.T."/>
            <person name="Winkler M.E."/>
        </authorList>
    </citation>
    <scope>NUCLEOTIDE SEQUENCE</scope>
</reference>
<dbReference type="PIRSF" id="PIRSF006305">
    <property type="entry name" value="Maf"/>
    <property type="match status" value="1"/>
</dbReference>
<dbReference type="InterPro" id="IPR003697">
    <property type="entry name" value="Maf-like"/>
</dbReference>
<comment type="cofactor">
    <cofactor evidence="1">
        <name>a divalent metal cation</name>
        <dbReference type="ChEBI" id="CHEBI:60240"/>
    </cofactor>
</comment>
<gene>
    <name evidence="3" type="ORF">METZ01_LOCUS124294</name>
</gene>
<dbReference type="Gene3D" id="3.90.950.10">
    <property type="match status" value="1"/>
</dbReference>
<name>A0A381Y3J1_9ZZZZ</name>
<evidence type="ECO:0000256" key="1">
    <source>
        <dbReference type="ARBA" id="ARBA00001968"/>
    </source>
</evidence>
<evidence type="ECO:0000256" key="2">
    <source>
        <dbReference type="ARBA" id="ARBA00022801"/>
    </source>
</evidence>
<evidence type="ECO:0000313" key="3">
    <source>
        <dbReference type="EMBL" id="SVA71440.1"/>
    </source>
</evidence>
<evidence type="ECO:0008006" key="4">
    <source>
        <dbReference type="Google" id="ProtNLM"/>
    </source>
</evidence>
<dbReference type="PANTHER" id="PTHR43213">
    <property type="entry name" value="BIFUNCTIONAL DTTP/UTP PYROPHOSPHATASE/METHYLTRANSFERASE PROTEIN-RELATED"/>
    <property type="match status" value="1"/>
</dbReference>
<accession>A0A381Y3J1</accession>